<evidence type="ECO:0000313" key="3">
    <source>
        <dbReference type="EMBL" id="KAA3466838.1"/>
    </source>
</evidence>
<feature type="compositionally biased region" description="Basic and acidic residues" evidence="1">
    <location>
        <begin position="1"/>
        <end position="10"/>
    </location>
</feature>
<gene>
    <name evidence="3" type="ORF">EPI10_001902</name>
</gene>
<comment type="caution">
    <text evidence="3">The sequence shown here is derived from an EMBL/GenBank/DDBJ whole genome shotgun (WGS) entry which is preliminary data.</text>
</comment>
<organism evidence="3 4">
    <name type="scientific">Gossypium australe</name>
    <dbReference type="NCBI Taxonomy" id="47621"/>
    <lineage>
        <taxon>Eukaryota</taxon>
        <taxon>Viridiplantae</taxon>
        <taxon>Streptophyta</taxon>
        <taxon>Embryophyta</taxon>
        <taxon>Tracheophyta</taxon>
        <taxon>Spermatophyta</taxon>
        <taxon>Magnoliopsida</taxon>
        <taxon>eudicotyledons</taxon>
        <taxon>Gunneridae</taxon>
        <taxon>Pentapetalae</taxon>
        <taxon>rosids</taxon>
        <taxon>malvids</taxon>
        <taxon>Malvales</taxon>
        <taxon>Malvaceae</taxon>
        <taxon>Malvoideae</taxon>
        <taxon>Gossypium</taxon>
    </lineage>
</organism>
<dbReference type="EMBL" id="SMMG02000007">
    <property type="protein sequence ID" value="KAA3466838.1"/>
    <property type="molecule type" value="Genomic_DNA"/>
</dbReference>
<keyword evidence="4" id="KW-1185">Reference proteome</keyword>
<proteinExistence type="predicted"/>
<evidence type="ECO:0000259" key="2">
    <source>
        <dbReference type="Pfam" id="PF03732"/>
    </source>
</evidence>
<dbReference type="PANTHER" id="PTHR34482">
    <property type="entry name" value="DNA DAMAGE-INDUCIBLE PROTEIN 1-LIKE"/>
    <property type="match status" value="1"/>
</dbReference>
<dbReference type="Pfam" id="PF03732">
    <property type="entry name" value="Retrotrans_gag"/>
    <property type="match status" value="1"/>
</dbReference>
<dbReference type="Proteomes" id="UP000325315">
    <property type="component" value="Unassembled WGS sequence"/>
</dbReference>
<dbReference type="OrthoDB" id="2272416at2759"/>
<protein>
    <submittedName>
        <fullName evidence="3">Maturase K</fullName>
    </submittedName>
</protein>
<dbReference type="InterPro" id="IPR005162">
    <property type="entry name" value="Retrotrans_gag_dom"/>
</dbReference>
<sequence length="236" mass="27633">MSSNRAKSEEAESNAQASVQRAASSNRRPVFEGRGEEAKEAFFQMINEWFTEFLRTNPTVQQPSPPVPPPVPDIPPDDLERAKFWLENTITILDELSCTPTECLKCAVSLLKDSSYQWWNTLTSFVSKENITWEFFQTEFRKKYISQRFLDQKRKEFLELKQGNMTISELSKYVRECVSTEVAMCKRFEEGLNKDNKLLVRIMKLKEFVVLVDRAHKVEELRKEKKSSRDRSPDFE</sequence>
<dbReference type="PANTHER" id="PTHR34482:SF36">
    <property type="entry name" value="RETROTRANSPOSON GAG DOMAIN-CONTAINING PROTEIN"/>
    <property type="match status" value="1"/>
</dbReference>
<evidence type="ECO:0000313" key="4">
    <source>
        <dbReference type="Proteomes" id="UP000325315"/>
    </source>
</evidence>
<feature type="region of interest" description="Disordered" evidence="1">
    <location>
        <begin position="1"/>
        <end position="33"/>
    </location>
</feature>
<reference evidence="3" key="1">
    <citation type="submission" date="2019-08" db="EMBL/GenBank/DDBJ databases">
        <authorList>
            <person name="Liu F."/>
        </authorList>
    </citation>
    <scope>NUCLEOTIDE SEQUENCE [LARGE SCALE GENOMIC DNA]</scope>
    <source>
        <strain evidence="3">PA1801</strain>
        <tissue evidence="3">Leaf</tissue>
    </source>
</reference>
<feature type="compositionally biased region" description="Polar residues" evidence="1">
    <location>
        <begin position="13"/>
        <end position="27"/>
    </location>
</feature>
<dbReference type="AlphaFoldDB" id="A0A5B6VCH1"/>
<feature type="domain" description="Retrotransposon gag" evidence="2">
    <location>
        <begin position="106"/>
        <end position="193"/>
    </location>
</feature>
<accession>A0A5B6VCH1</accession>
<evidence type="ECO:0000256" key="1">
    <source>
        <dbReference type="SAM" id="MobiDB-lite"/>
    </source>
</evidence>
<name>A0A5B6VCH1_9ROSI</name>